<dbReference type="Pfam" id="PF19877">
    <property type="entry name" value="DUF6350"/>
    <property type="match status" value="1"/>
</dbReference>
<gene>
    <name evidence="3" type="ORF">GCM10023168_00110</name>
</gene>
<feature type="region of interest" description="Disordered" evidence="1">
    <location>
        <begin position="11"/>
        <end position="33"/>
    </location>
</feature>
<feature type="transmembrane region" description="Helical" evidence="2">
    <location>
        <begin position="398"/>
        <end position="419"/>
    </location>
</feature>
<evidence type="ECO:0000313" key="4">
    <source>
        <dbReference type="Proteomes" id="UP001500945"/>
    </source>
</evidence>
<feature type="transmembrane region" description="Helical" evidence="2">
    <location>
        <begin position="172"/>
        <end position="191"/>
    </location>
</feature>
<dbReference type="Proteomes" id="UP001500945">
    <property type="component" value="Unassembled WGS sequence"/>
</dbReference>
<feature type="transmembrane region" description="Helical" evidence="2">
    <location>
        <begin position="321"/>
        <end position="338"/>
    </location>
</feature>
<feature type="transmembrane region" description="Helical" evidence="2">
    <location>
        <begin position="223"/>
        <end position="245"/>
    </location>
</feature>
<organism evidence="3 4">
    <name type="scientific">Fodinibacter luteus</name>
    <dbReference type="NCBI Taxonomy" id="552064"/>
    <lineage>
        <taxon>Bacteria</taxon>
        <taxon>Bacillati</taxon>
        <taxon>Actinomycetota</taxon>
        <taxon>Actinomycetes</taxon>
        <taxon>Micrococcales</taxon>
        <taxon>Intrasporangiaceae</taxon>
        <taxon>Fodinibacter (ex Wang et al. 2009)</taxon>
    </lineage>
</organism>
<feature type="transmembrane region" description="Helical" evidence="2">
    <location>
        <begin position="139"/>
        <end position="165"/>
    </location>
</feature>
<feature type="compositionally biased region" description="Low complexity" evidence="1">
    <location>
        <begin position="17"/>
        <end position="33"/>
    </location>
</feature>
<proteinExistence type="predicted"/>
<dbReference type="EMBL" id="BAABGM010000001">
    <property type="protein sequence ID" value="GAA4396335.1"/>
    <property type="molecule type" value="Genomic_DNA"/>
</dbReference>
<evidence type="ECO:0000256" key="1">
    <source>
        <dbReference type="SAM" id="MobiDB-lite"/>
    </source>
</evidence>
<comment type="caution">
    <text evidence="3">The sequence shown here is derived from an EMBL/GenBank/DDBJ whole genome shotgun (WGS) entry which is preliminary data.</text>
</comment>
<keyword evidence="2" id="KW-0472">Membrane</keyword>
<keyword evidence="2" id="KW-0812">Transmembrane</keyword>
<evidence type="ECO:0000256" key="2">
    <source>
        <dbReference type="SAM" id="Phobius"/>
    </source>
</evidence>
<feature type="transmembrane region" description="Helical" evidence="2">
    <location>
        <begin position="257"/>
        <end position="281"/>
    </location>
</feature>
<sequence length="423" mass="42071">MTVTERLRAVLPGSSEPADAGEPGTPTAPGGEAVGAGWQRAGVVGLLTGLASVLVVVGPVVLAWLVEPVGAGTPGQAVGTGAALWLLTSGAHVAVGGVTVSLVPLAGLALLVLVAWLGAREAMVDVSTDGEYWWGLLPTPLAAALGAWWAGYAGAVVGAVALTFAGPVRVGPLSLVVPSVLVPLAALALALRPVALDDPDVLGPRLSLARVPDTIRRGVRPGLAGAGVLLAAGLVAVVAAVALAWGEVSTISEGVAAAGLGGVVLALAQVASLPNLALWAVSFLAGPGFRVVDGGDVTWSGAEGGLLPMVPVLAALPRPGAFPWFVALGGLVVVGVGAHAARRALSEVARLSRLRTKLAVAFWACVTTALVIAGLDVLAGGSVGQFRLADVGAPAGRLFLALLAELCLGALVVVVRDAWRLRR</sequence>
<name>A0ABP8JUF9_9MICO</name>
<feature type="transmembrane region" description="Helical" evidence="2">
    <location>
        <begin position="102"/>
        <end position="119"/>
    </location>
</feature>
<keyword evidence="2" id="KW-1133">Transmembrane helix</keyword>
<keyword evidence="4" id="KW-1185">Reference proteome</keyword>
<feature type="transmembrane region" description="Helical" evidence="2">
    <location>
        <begin position="77"/>
        <end position="95"/>
    </location>
</feature>
<reference evidence="4" key="1">
    <citation type="journal article" date="2019" name="Int. J. Syst. Evol. Microbiol.">
        <title>The Global Catalogue of Microorganisms (GCM) 10K type strain sequencing project: providing services to taxonomists for standard genome sequencing and annotation.</title>
        <authorList>
            <consortium name="The Broad Institute Genomics Platform"/>
            <consortium name="The Broad Institute Genome Sequencing Center for Infectious Disease"/>
            <person name="Wu L."/>
            <person name="Ma J."/>
        </authorList>
    </citation>
    <scope>NUCLEOTIDE SEQUENCE [LARGE SCALE GENOMIC DNA]</scope>
    <source>
        <strain evidence="4">JCM 17809</strain>
    </source>
</reference>
<accession>A0ABP8JUF9</accession>
<feature type="transmembrane region" description="Helical" evidence="2">
    <location>
        <begin position="358"/>
        <end position="378"/>
    </location>
</feature>
<feature type="transmembrane region" description="Helical" evidence="2">
    <location>
        <begin position="43"/>
        <end position="65"/>
    </location>
</feature>
<protein>
    <submittedName>
        <fullName evidence="3">Uncharacterized protein</fullName>
    </submittedName>
</protein>
<dbReference type="RefSeq" id="WP_345200919.1">
    <property type="nucleotide sequence ID" value="NZ_BAABGM010000001.1"/>
</dbReference>
<evidence type="ECO:0000313" key="3">
    <source>
        <dbReference type="EMBL" id="GAA4396335.1"/>
    </source>
</evidence>
<dbReference type="InterPro" id="IPR045931">
    <property type="entry name" value="DUF6350"/>
</dbReference>